<reference evidence="1" key="1">
    <citation type="submission" date="2019-10" db="EMBL/GenBank/DDBJ databases">
        <authorList>
            <consortium name="DOE Joint Genome Institute"/>
            <person name="Kuo A."/>
            <person name="Miyauchi S."/>
            <person name="Kiss E."/>
            <person name="Drula E."/>
            <person name="Kohler A."/>
            <person name="Sanchez-Garcia M."/>
            <person name="Andreopoulos B."/>
            <person name="Barry K.W."/>
            <person name="Bonito G."/>
            <person name="Buee M."/>
            <person name="Carver A."/>
            <person name="Chen C."/>
            <person name="Cichocki N."/>
            <person name="Clum A."/>
            <person name="Culley D."/>
            <person name="Crous P.W."/>
            <person name="Fauchery L."/>
            <person name="Girlanda M."/>
            <person name="Hayes R."/>
            <person name="Keri Z."/>
            <person name="LaButti K."/>
            <person name="Lipzen A."/>
            <person name="Lombard V."/>
            <person name="Magnuson J."/>
            <person name="Maillard F."/>
            <person name="Morin E."/>
            <person name="Murat C."/>
            <person name="Nolan M."/>
            <person name="Ohm R."/>
            <person name="Pangilinan J."/>
            <person name="Pereira M."/>
            <person name="Perotto S."/>
            <person name="Peter M."/>
            <person name="Riley R."/>
            <person name="Sitrit Y."/>
            <person name="Stielow B."/>
            <person name="Szollosi G."/>
            <person name="Zifcakova L."/>
            <person name="Stursova M."/>
            <person name="Spatafora J.W."/>
            <person name="Tedersoo L."/>
            <person name="Vaario L.-M."/>
            <person name="Yamada A."/>
            <person name="Yan M."/>
            <person name="Wang P."/>
            <person name="Xu J."/>
            <person name="Bruns T."/>
            <person name="Baldrian P."/>
            <person name="Vilgalys R."/>
            <person name="Henrissat B."/>
            <person name="Grigoriev I.V."/>
            <person name="Hibbett D."/>
            <person name="Nagy L.G."/>
            <person name="Martin F.M."/>
        </authorList>
    </citation>
    <scope>NUCLEOTIDE SEQUENCE</scope>
    <source>
        <strain evidence="1">BED1</strain>
    </source>
</reference>
<accession>A0AAD4BII2</accession>
<dbReference type="Proteomes" id="UP001194468">
    <property type="component" value="Unassembled WGS sequence"/>
</dbReference>
<name>A0AAD4BII2_BOLED</name>
<dbReference type="EMBL" id="WHUW01000050">
    <property type="protein sequence ID" value="KAF8431480.1"/>
    <property type="molecule type" value="Genomic_DNA"/>
</dbReference>
<organism evidence="1 2">
    <name type="scientific">Boletus edulis BED1</name>
    <dbReference type="NCBI Taxonomy" id="1328754"/>
    <lineage>
        <taxon>Eukaryota</taxon>
        <taxon>Fungi</taxon>
        <taxon>Dikarya</taxon>
        <taxon>Basidiomycota</taxon>
        <taxon>Agaricomycotina</taxon>
        <taxon>Agaricomycetes</taxon>
        <taxon>Agaricomycetidae</taxon>
        <taxon>Boletales</taxon>
        <taxon>Boletineae</taxon>
        <taxon>Boletaceae</taxon>
        <taxon>Boletoideae</taxon>
        <taxon>Boletus</taxon>
    </lineage>
</organism>
<keyword evidence="2" id="KW-1185">Reference proteome</keyword>
<comment type="caution">
    <text evidence="1">The sequence shown here is derived from an EMBL/GenBank/DDBJ whole genome shotgun (WGS) entry which is preliminary data.</text>
</comment>
<dbReference type="AlphaFoldDB" id="A0AAD4BII2"/>
<sequence length="126" mass="14012">MVDLGKKWGGSPKTLLTYFAKSDQQIEDWYHDCATEAVGRCQNTLQAIVNKFLPREFGCSVAVLFLSACKLCYVEHRTRTCATVPTHTISNILGKALKALSNPIKLEFFTALSQCSDTRQAAGFIY</sequence>
<gene>
    <name evidence="1" type="ORF">L210DRAFT_982697</name>
</gene>
<proteinExistence type="predicted"/>
<reference evidence="1" key="2">
    <citation type="journal article" date="2020" name="Nat. Commun.">
        <title>Large-scale genome sequencing of mycorrhizal fungi provides insights into the early evolution of symbiotic traits.</title>
        <authorList>
            <person name="Miyauchi S."/>
            <person name="Kiss E."/>
            <person name="Kuo A."/>
            <person name="Drula E."/>
            <person name="Kohler A."/>
            <person name="Sanchez-Garcia M."/>
            <person name="Morin E."/>
            <person name="Andreopoulos B."/>
            <person name="Barry K.W."/>
            <person name="Bonito G."/>
            <person name="Buee M."/>
            <person name="Carver A."/>
            <person name="Chen C."/>
            <person name="Cichocki N."/>
            <person name="Clum A."/>
            <person name="Culley D."/>
            <person name="Crous P.W."/>
            <person name="Fauchery L."/>
            <person name="Girlanda M."/>
            <person name="Hayes R.D."/>
            <person name="Keri Z."/>
            <person name="LaButti K."/>
            <person name="Lipzen A."/>
            <person name="Lombard V."/>
            <person name="Magnuson J."/>
            <person name="Maillard F."/>
            <person name="Murat C."/>
            <person name="Nolan M."/>
            <person name="Ohm R.A."/>
            <person name="Pangilinan J."/>
            <person name="Pereira M.F."/>
            <person name="Perotto S."/>
            <person name="Peter M."/>
            <person name="Pfister S."/>
            <person name="Riley R."/>
            <person name="Sitrit Y."/>
            <person name="Stielow J.B."/>
            <person name="Szollosi G."/>
            <person name="Zifcakova L."/>
            <person name="Stursova M."/>
            <person name="Spatafora J.W."/>
            <person name="Tedersoo L."/>
            <person name="Vaario L.M."/>
            <person name="Yamada A."/>
            <person name="Yan M."/>
            <person name="Wang P."/>
            <person name="Xu J."/>
            <person name="Bruns T."/>
            <person name="Baldrian P."/>
            <person name="Vilgalys R."/>
            <person name="Dunand C."/>
            <person name="Henrissat B."/>
            <person name="Grigoriev I.V."/>
            <person name="Hibbett D."/>
            <person name="Nagy L.G."/>
            <person name="Martin F.M."/>
        </authorList>
    </citation>
    <scope>NUCLEOTIDE SEQUENCE</scope>
    <source>
        <strain evidence="1">BED1</strain>
    </source>
</reference>
<evidence type="ECO:0000313" key="2">
    <source>
        <dbReference type="Proteomes" id="UP001194468"/>
    </source>
</evidence>
<protein>
    <submittedName>
        <fullName evidence="1">Uncharacterized protein</fullName>
    </submittedName>
</protein>
<evidence type="ECO:0000313" key="1">
    <source>
        <dbReference type="EMBL" id="KAF8431480.1"/>
    </source>
</evidence>